<gene>
    <name evidence="1" type="ordered locus">PF0748</name>
</gene>
<organism evidence="1 2">
    <name type="scientific">Pyrococcus furiosus (strain ATCC 43587 / DSM 3638 / JCM 8422 / Vc1)</name>
    <dbReference type="NCBI Taxonomy" id="186497"/>
    <lineage>
        <taxon>Archaea</taxon>
        <taxon>Methanobacteriati</taxon>
        <taxon>Methanobacteriota</taxon>
        <taxon>Thermococci</taxon>
        <taxon>Thermococcales</taxon>
        <taxon>Thermococcaceae</taxon>
        <taxon>Pyrococcus</taxon>
    </lineage>
</organism>
<name>Q8U2T2_PYRFU</name>
<dbReference type="EMBL" id="AE009950">
    <property type="protein sequence ID" value="AAL80872.1"/>
    <property type="molecule type" value="Genomic_DNA"/>
</dbReference>
<dbReference type="HOGENOM" id="CLU_3130996_0_0_2"/>
<dbReference type="STRING" id="186497.PF0748"/>
<evidence type="ECO:0000313" key="1">
    <source>
        <dbReference type="EMBL" id="AAL80872.1"/>
    </source>
</evidence>
<reference evidence="1 2" key="1">
    <citation type="journal article" date="1999" name="Genetics">
        <title>Divergence of the hyperthermophilic archaea Pyrococcus furiosus and P. horikoshii inferred from complete genomic sequences.</title>
        <authorList>
            <person name="Maeder D.L."/>
            <person name="Weiss R.B."/>
            <person name="Dunn D.M."/>
            <person name="Cherry J.L."/>
            <person name="Gonzalez J.M."/>
            <person name="DiRuggiero J."/>
            <person name="Robb F.T."/>
        </authorList>
    </citation>
    <scope>NUCLEOTIDE SEQUENCE [LARGE SCALE GENOMIC DNA]</scope>
    <source>
        <strain evidence="2">ATCC 43587 / DSM 3638 / JCM 8422 / Vc1</strain>
    </source>
</reference>
<dbReference type="AlphaFoldDB" id="Q8U2T2"/>
<dbReference type="PaxDb" id="186497-PF0748"/>
<evidence type="ECO:0000313" key="2">
    <source>
        <dbReference type="Proteomes" id="UP000001013"/>
    </source>
</evidence>
<dbReference type="PATRIC" id="fig|186497.12.peg.789"/>
<keyword evidence="2" id="KW-1185">Reference proteome</keyword>
<protein>
    <submittedName>
        <fullName evidence="1">Uncharacterized protein</fullName>
    </submittedName>
</protein>
<dbReference type="KEGG" id="pfu:PF0748"/>
<dbReference type="Proteomes" id="UP000001013">
    <property type="component" value="Chromosome"/>
</dbReference>
<sequence length="49" mass="5601">MELNGIIFGQKYWYIDLGGELYFKEKDAGINASKAIIMNENKVITRDCS</sequence>
<proteinExistence type="predicted"/>
<accession>Q8U2T2</accession>